<keyword evidence="1" id="KW-0472">Membrane</keyword>
<dbReference type="Pfam" id="PF14897">
    <property type="entry name" value="EpsG"/>
    <property type="match status" value="1"/>
</dbReference>
<feature type="transmembrane region" description="Helical" evidence="1">
    <location>
        <begin position="129"/>
        <end position="147"/>
    </location>
</feature>
<keyword evidence="1" id="KW-0812">Transmembrane</keyword>
<reference evidence="2" key="1">
    <citation type="submission" date="2023-07" db="EMBL/GenBank/DDBJ databases">
        <title>Marinobacter sp. chi1 genome sequencing and assembly.</title>
        <authorList>
            <person name="Park S."/>
        </authorList>
    </citation>
    <scope>NUCLEOTIDE SEQUENCE</scope>
    <source>
        <strain evidence="2">Chi1</strain>
    </source>
</reference>
<name>A0ABT8VWE3_9GAMM</name>
<organism evidence="2 3">
    <name type="scientific">Marinobacter suaedae</name>
    <dbReference type="NCBI Taxonomy" id="3057675"/>
    <lineage>
        <taxon>Bacteria</taxon>
        <taxon>Pseudomonadati</taxon>
        <taxon>Pseudomonadota</taxon>
        <taxon>Gammaproteobacteria</taxon>
        <taxon>Pseudomonadales</taxon>
        <taxon>Marinobacteraceae</taxon>
        <taxon>Marinobacter</taxon>
    </lineage>
</organism>
<dbReference type="InterPro" id="IPR049458">
    <property type="entry name" value="EpsG-like"/>
</dbReference>
<feature type="transmembrane region" description="Helical" evidence="1">
    <location>
        <begin position="37"/>
        <end position="55"/>
    </location>
</feature>
<proteinExistence type="predicted"/>
<sequence>MIVYFFLFFFFLLFALFYMHCSDMSGGSAIYVKRYGSIFLFLPFCLLIFLLGFRYEVGSDYWNYIEIFDRFEAGDPVIRDRFEVGFLAVLEGVSSLGLSGNFVLFLFYLFTITFFWIAIRGVGFDSASMVSLSVILFLGLGPVFSATNTVRQNFAISIVVLFCALFSRSKILSTIPSSAVGFLFHYSAPVALAFNFVPRKVLGFRFWGLASIFCVVLSALLIGPVFELLERNHVILGGFGVYFEGDGAVRESSGLGVRLIFEVFVFLFLSLFVKRINPKAVWFFNIAFVGALINYTFRDYAMFLRVSEYFSVFKVLAIPWFIEVFRGVERQLFFLTFAIYSFFAFARSATSEQFLPYKLVFFN</sequence>
<dbReference type="Proteomes" id="UP001168640">
    <property type="component" value="Unassembled WGS sequence"/>
</dbReference>
<evidence type="ECO:0000313" key="2">
    <source>
        <dbReference type="EMBL" id="MDO3720304.1"/>
    </source>
</evidence>
<feature type="transmembrane region" description="Helical" evidence="1">
    <location>
        <begin position="102"/>
        <end position="123"/>
    </location>
</feature>
<feature type="transmembrane region" description="Helical" evidence="1">
    <location>
        <begin position="154"/>
        <end position="173"/>
    </location>
</feature>
<gene>
    <name evidence="2" type="ORF">QVZ43_01150</name>
</gene>
<keyword evidence="3" id="KW-1185">Reference proteome</keyword>
<feature type="transmembrane region" description="Helical" evidence="1">
    <location>
        <begin position="332"/>
        <end position="350"/>
    </location>
</feature>
<feature type="transmembrane region" description="Helical" evidence="1">
    <location>
        <begin position="255"/>
        <end position="273"/>
    </location>
</feature>
<evidence type="ECO:0000256" key="1">
    <source>
        <dbReference type="SAM" id="Phobius"/>
    </source>
</evidence>
<comment type="caution">
    <text evidence="2">The sequence shown here is derived from an EMBL/GenBank/DDBJ whole genome shotgun (WGS) entry which is preliminary data.</text>
</comment>
<dbReference type="EMBL" id="JAUMIS010000001">
    <property type="protein sequence ID" value="MDO3720304.1"/>
    <property type="molecule type" value="Genomic_DNA"/>
</dbReference>
<feature type="transmembrane region" description="Helical" evidence="1">
    <location>
        <begin position="280"/>
        <end position="297"/>
    </location>
</feature>
<dbReference type="RefSeq" id="WP_302908543.1">
    <property type="nucleotide sequence ID" value="NZ_JAUMIS010000001.1"/>
</dbReference>
<accession>A0ABT8VWE3</accession>
<feature type="transmembrane region" description="Helical" evidence="1">
    <location>
        <begin position="204"/>
        <end position="226"/>
    </location>
</feature>
<evidence type="ECO:0000313" key="3">
    <source>
        <dbReference type="Proteomes" id="UP001168640"/>
    </source>
</evidence>
<protein>
    <submittedName>
        <fullName evidence="2">EpsG family protein</fullName>
    </submittedName>
</protein>
<keyword evidence="1" id="KW-1133">Transmembrane helix</keyword>
<feature type="transmembrane region" description="Helical" evidence="1">
    <location>
        <begin position="309"/>
        <end position="325"/>
    </location>
</feature>
<feature type="transmembrane region" description="Helical" evidence="1">
    <location>
        <begin position="179"/>
        <end position="197"/>
    </location>
</feature>